<comment type="caution">
    <text evidence="2">The sequence shown here is derived from an EMBL/GenBank/DDBJ whole genome shotgun (WGS) entry which is preliminary data.</text>
</comment>
<protein>
    <submittedName>
        <fullName evidence="2">Uncharacterized protein</fullName>
    </submittedName>
</protein>
<accession>A0A7W9Q1F2</accession>
<dbReference type="EMBL" id="JACHJK010000019">
    <property type="protein sequence ID" value="MBB5931868.1"/>
    <property type="molecule type" value="Genomic_DNA"/>
</dbReference>
<dbReference type="RefSeq" id="WP_184973695.1">
    <property type="nucleotide sequence ID" value="NZ_JACHJK010000019.1"/>
</dbReference>
<keyword evidence="3" id="KW-1185">Reference proteome</keyword>
<dbReference type="AlphaFoldDB" id="A0A7W9Q1F2"/>
<evidence type="ECO:0000256" key="1">
    <source>
        <dbReference type="SAM" id="MobiDB-lite"/>
    </source>
</evidence>
<sequence length="200" mass="21608">MPLTGEQSASVAVPVARQRRPRRPRRSTVRHGQASCADYGCARAECRQAALRARRRRDQDRARGLSARVPPHAAARWAVRLRGQGMSAQDIADRAGLSVTLVRRVLRTPAHDTTVPDIARTSADAILGIPLPHRRNPGAPGLTDSGEASRLLGDLARAGWPATTLAHRLDVNPRTVAEVRDKRPPSASSWPCGYAVCTAT</sequence>
<evidence type="ECO:0000313" key="3">
    <source>
        <dbReference type="Proteomes" id="UP000585836"/>
    </source>
</evidence>
<dbReference type="Proteomes" id="UP000585836">
    <property type="component" value="Unassembled WGS sequence"/>
</dbReference>
<feature type="compositionally biased region" description="Low complexity" evidence="1">
    <location>
        <begin position="7"/>
        <end position="16"/>
    </location>
</feature>
<proteinExistence type="predicted"/>
<gene>
    <name evidence="2" type="ORF">FHS34_007377</name>
</gene>
<organism evidence="2 3">
    <name type="scientific">Streptomyces echinatus</name>
    <dbReference type="NCBI Taxonomy" id="67293"/>
    <lineage>
        <taxon>Bacteria</taxon>
        <taxon>Bacillati</taxon>
        <taxon>Actinomycetota</taxon>
        <taxon>Actinomycetes</taxon>
        <taxon>Kitasatosporales</taxon>
        <taxon>Streptomycetaceae</taxon>
        <taxon>Streptomyces</taxon>
    </lineage>
</organism>
<evidence type="ECO:0000313" key="2">
    <source>
        <dbReference type="EMBL" id="MBB5931868.1"/>
    </source>
</evidence>
<feature type="compositionally biased region" description="Basic residues" evidence="1">
    <location>
        <begin position="17"/>
        <end position="29"/>
    </location>
</feature>
<feature type="region of interest" description="Disordered" evidence="1">
    <location>
        <begin position="1"/>
        <end position="31"/>
    </location>
</feature>
<name>A0A7W9Q1F2_9ACTN</name>
<reference evidence="2 3" key="1">
    <citation type="submission" date="2020-08" db="EMBL/GenBank/DDBJ databases">
        <title>Genomic Encyclopedia of Type Strains, Phase III (KMG-III): the genomes of soil and plant-associated and newly described type strains.</title>
        <authorList>
            <person name="Whitman W."/>
        </authorList>
    </citation>
    <scope>NUCLEOTIDE SEQUENCE [LARGE SCALE GENOMIC DNA]</scope>
    <source>
        <strain evidence="2 3">CECT 3313</strain>
    </source>
</reference>